<sequence length="873" mass="98273">MRRLSSNLSPQRSTFPTRHSAFSLPKASLLQTRNSAILRSLFPTAEKMDPALCNALSLLNLQNLNDLEQSFLRTDAFLRPWTEFRDSFMLMRPDGMQAPPEDKNITRMDILYFYTAFDEGEKRYDALADDCSSEYTLDENKYGIIDKSFWSAREFEKLLYVWLLQSFKVGKFRNPYGFLYFESRNPCSAWAEVFVPIVNAVRKDYNSKGRYHYGRLAKFVEGMSPSRLAFPEGNIVLPVSKNVFQSWMEKPGEGATDPITNVLLRKKKTKTVYAEDEVELRMVYPQYGQVVERPRVKVKISTWIQQQRAKLAHKKALKGLEGSSSSWSLQLSPSVRHSPPNKAKASPVPRRWMSDASPRHGKWKDMHSPDGSAIPMSPLKLEYVVDHQNTEVDEAAVNKVNSSHHARMISLDSNRPNLITVTTKPSPLDDIMLHRRMLSKESIRPRVLEKLSAHSVECSLRSSNNSGQSQHMICPAGQQQQANQAEEWQRNLIHPALRQEQSMRPSDTSPTQDRYGTDEHEHRLNVFRCENTTQKVQIEAPSGLDLPSYDNSFAQQYAEMKKEKATSTVNDWFHMPSYEGNGYGSDVSLPRVHETRPSSDGIGHGSKIHETRPTYEGNGYGSNISLPTVHENQLNYNNNEWSSEVSLLTIYETQPRYQASGFSSDISLPTVHEVPPIKRIQRSRIPSPVQAAPTMEKSRKYHPIVEQEISRADNAPIVAGPAPSIPRKNPNRCYASHARDPGSRSNYLSAEEPGDHLPVRIISKQNIRAALGRISRETSAESLKQNADDDQVPEPTTSSPMSDGSLYHAFAGIGGRGINTGEVAPTHVAPKGAFNTHMFPRLGSPAQGSVAKRRYDAGGQYEMTELGGSKNGR</sequence>
<proteinExistence type="predicted"/>
<name>A0A9P9IDT8_9PLEO</name>
<feature type="region of interest" description="Disordered" evidence="1">
    <location>
        <begin position="594"/>
        <end position="616"/>
    </location>
</feature>
<feature type="region of interest" description="Disordered" evidence="1">
    <location>
        <begin position="833"/>
        <end position="855"/>
    </location>
</feature>
<dbReference type="OrthoDB" id="3799259at2759"/>
<evidence type="ECO:0000313" key="3">
    <source>
        <dbReference type="Proteomes" id="UP000700596"/>
    </source>
</evidence>
<feature type="region of interest" description="Disordered" evidence="1">
    <location>
        <begin position="496"/>
        <end position="517"/>
    </location>
</feature>
<comment type="caution">
    <text evidence="2">The sequence shown here is derived from an EMBL/GenBank/DDBJ whole genome shotgun (WGS) entry which is preliminary data.</text>
</comment>
<dbReference type="EMBL" id="JAGMWT010000015">
    <property type="protein sequence ID" value="KAH7116222.1"/>
    <property type="molecule type" value="Genomic_DNA"/>
</dbReference>
<gene>
    <name evidence="2" type="ORF">B0J11DRAFT_618575</name>
</gene>
<accession>A0A9P9IDT8</accession>
<dbReference type="AlphaFoldDB" id="A0A9P9IDT8"/>
<feature type="compositionally biased region" description="Polar residues" evidence="1">
    <location>
        <begin position="499"/>
        <end position="514"/>
    </location>
</feature>
<keyword evidence="3" id="KW-1185">Reference proteome</keyword>
<dbReference type="Proteomes" id="UP000700596">
    <property type="component" value="Unassembled WGS sequence"/>
</dbReference>
<evidence type="ECO:0000313" key="2">
    <source>
        <dbReference type="EMBL" id="KAH7116222.1"/>
    </source>
</evidence>
<evidence type="ECO:0000256" key="1">
    <source>
        <dbReference type="SAM" id="MobiDB-lite"/>
    </source>
</evidence>
<reference evidence="2" key="1">
    <citation type="journal article" date="2021" name="Nat. Commun.">
        <title>Genetic determinants of endophytism in the Arabidopsis root mycobiome.</title>
        <authorList>
            <person name="Mesny F."/>
            <person name="Miyauchi S."/>
            <person name="Thiergart T."/>
            <person name="Pickel B."/>
            <person name="Atanasova L."/>
            <person name="Karlsson M."/>
            <person name="Huettel B."/>
            <person name="Barry K.W."/>
            <person name="Haridas S."/>
            <person name="Chen C."/>
            <person name="Bauer D."/>
            <person name="Andreopoulos W."/>
            <person name="Pangilinan J."/>
            <person name="LaButti K."/>
            <person name="Riley R."/>
            <person name="Lipzen A."/>
            <person name="Clum A."/>
            <person name="Drula E."/>
            <person name="Henrissat B."/>
            <person name="Kohler A."/>
            <person name="Grigoriev I.V."/>
            <person name="Martin F.M."/>
            <person name="Hacquard S."/>
        </authorList>
    </citation>
    <scope>NUCLEOTIDE SEQUENCE</scope>
    <source>
        <strain evidence="2">MPI-CAGE-CH-0243</strain>
    </source>
</reference>
<feature type="region of interest" description="Disordered" evidence="1">
    <location>
        <begin position="778"/>
        <end position="807"/>
    </location>
</feature>
<protein>
    <submittedName>
        <fullName evidence="2">Uncharacterized protein</fullName>
    </submittedName>
</protein>
<organism evidence="2 3">
    <name type="scientific">Dendryphion nanum</name>
    <dbReference type="NCBI Taxonomy" id="256645"/>
    <lineage>
        <taxon>Eukaryota</taxon>
        <taxon>Fungi</taxon>
        <taxon>Dikarya</taxon>
        <taxon>Ascomycota</taxon>
        <taxon>Pezizomycotina</taxon>
        <taxon>Dothideomycetes</taxon>
        <taxon>Pleosporomycetidae</taxon>
        <taxon>Pleosporales</taxon>
        <taxon>Torulaceae</taxon>
        <taxon>Dendryphion</taxon>
    </lineage>
</organism>
<feature type="region of interest" description="Disordered" evidence="1">
    <location>
        <begin position="323"/>
        <end position="366"/>
    </location>
</feature>
<feature type="compositionally biased region" description="Low complexity" evidence="1">
    <location>
        <begin position="323"/>
        <end position="334"/>
    </location>
</feature>